<evidence type="ECO:0000313" key="1">
    <source>
        <dbReference type="EMBL" id="KAF2839070.1"/>
    </source>
</evidence>
<dbReference type="AlphaFoldDB" id="A0A9P4VR65"/>
<organism evidence="1 2">
    <name type="scientific">Patellaria atrata CBS 101060</name>
    <dbReference type="NCBI Taxonomy" id="1346257"/>
    <lineage>
        <taxon>Eukaryota</taxon>
        <taxon>Fungi</taxon>
        <taxon>Dikarya</taxon>
        <taxon>Ascomycota</taxon>
        <taxon>Pezizomycotina</taxon>
        <taxon>Dothideomycetes</taxon>
        <taxon>Dothideomycetes incertae sedis</taxon>
        <taxon>Patellariales</taxon>
        <taxon>Patellariaceae</taxon>
        <taxon>Patellaria</taxon>
    </lineage>
</organism>
<name>A0A9P4VR65_9PEZI</name>
<dbReference type="EMBL" id="MU006095">
    <property type="protein sequence ID" value="KAF2839070.1"/>
    <property type="molecule type" value="Genomic_DNA"/>
</dbReference>
<keyword evidence="2" id="KW-1185">Reference proteome</keyword>
<dbReference type="Proteomes" id="UP000799429">
    <property type="component" value="Unassembled WGS sequence"/>
</dbReference>
<comment type="caution">
    <text evidence="1">The sequence shown here is derived from an EMBL/GenBank/DDBJ whole genome shotgun (WGS) entry which is preliminary data.</text>
</comment>
<gene>
    <name evidence="1" type="ORF">M501DRAFT_759379</name>
</gene>
<reference evidence="1" key="1">
    <citation type="journal article" date="2020" name="Stud. Mycol.">
        <title>101 Dothideomycetes genomes: a test case for predicting lifestyles and emergence of pathogens.</title>
        <authorList>
            <person name="Haridas S."/>
            <person name="Albert R."/>
            <person name="Binder M."/>
            <person name="Bloem J."/>
            <person name="Labutti K."/>
            <person name="Salamov A."/>
            <person name="Andreopoulos B."/>
            <person name="Baker S."/>
            <person name="Barry K."/>
            <person name="Bills G."/>
            <person name="Bluhm B."/>
            <person name="Cannon C."/>
            <person name="Castanera R."/>
            <person name="Culley D."/>
            <person name="Daum C."/>
            <person name="Ezra D."/>
            <person name="Gonzalez J."/>
            <person name="Henrissat B."/>
            <person name="Kuo A."/>
            <person name="Liang C."/>
            <person name="Lipzen A."/>
            <person name="Lutzoni F."/>
            <person name="Magnuson J."/>
            <person name="Mondo S."/>
            <person name="Nolan M."/>
            <person name="Ohm R."/>
            <person name="Pangilinan J."/>
            <person name="Park H.-J."/>
            <person name="Ramirez L."/>
            <person name="Alfaro M."/>
            <person name="Sun H."/>
            <person name="Tritt A."/>
            <person name="Yoshinaga Y."/>
            <person name="Zwiers L.-H."/>
            <person name="Turgeon B."/>
            <person name="Goodwin S."/>
            <person name="Spatafora J."/>
            <person name="Crous P."/>
            <person name="Grigoriev I."/>
        </authorList>
    </citation>
    <scope>NUCLEOTIDE SEQUENCE</scope>
    <source>
        <strain evidence="1">CBS 101060</strain>
    </source>
</reference>
<sequence length="203" mass="23520">MIKRAGNKDVEGRWTVREPKGDTWTLFEARDGLSQSTKRMRGTAHENCADIIVSSVSVEPMQSTMEIDRWYFDDSSPMKPSLSPFPGSNTLLRGIGRSTLSLFNLLYRLQEQSVMYCKVHFIIGCGETVQSHLYRRCEYPHESSTHAPIFSGSHWVEYFAQWKYSLSNGPFITQFRRGKTLHESALYQDENLEMDMNSFFFFL</sequence>
<proteinExistence type="predicted"/>
<accession>A0A9P4VR65</accession>
<protein>
    <submittedName>
        <fullName evidence="1">Uncharacterized protein</fullName>
    </submittedName>
</protein>
<evidence type="ECO:0000313" key="2">
    <source>
        <dbReference type="Proteomes" id="UP000799429"/>
    </source>
</evidence>